<feature type="transmembrane region" description="Helical" evidence="2">
    <location>
        <begin position="6"/>
        <end position="29"/>
    </location>
</feature>
<keyword evidence="2" id="KW-1133">Transmembrane helix</keyword>
<evidence type="ECO:0000256" key="2">
    <source>
        <dbReference type="SAM" id="Phobius"/>
    </source>
</evidence>
<sequence length="84" mass="8429">MTFSDIVTVLGAGAGILLLLTIAAAPLLADLDPNPRGRAPVPAGLVDRAASTPARTVDVPAPRSPSAVEAMARVSGHARHAAAR</sequence>
<dbReference type="AlphaFoldDB" id="A0A4Q7UVP2"/>
<feature type="region of interest" description="Disordered" evidence="1">
    <location>
        <begin position="39"/>
        <end position="67"/>
    </location>
</feature>
<dbReference type="EMBL" id="SHKL01000001">
    <property type="protein sequence ID" value="RZT86022.1"/>
    <property type="molecule type" value="Genomic_DNA"/>
</dbReference>
<gene>
    <name evidence="3" type="ORF">EV383_2910</name>
</gene>
<proteinExistence type="predicted"/>
<keyword evidence="2" id="KW-0812">Transmembrane</keyword>
<evidence type="ECO:0000313" key="3">
    <source>
        <dbReference type="EMBL" id="RZT86022.1"/>
    </source>
</evidence>
<dbReference type="RefSeq" id="WP_130290393.1">
    <property type="nucleotide sequence ID" value="NZ_SHKL01000001.1"/>
</dbReference>
<name>A0A4Q7UVP2_PSEST</name>
<reference evidence="3 4" key="1">
    <citation type="submission" date="2019-02" db="EMBL/GenBank/DDBJ databases">
        <title>Sequencing the genomes of 1000 actinobacteria strains.</title>
        <authorList>
            <person name="Klenk H.-P."/>
        </authorList>
    </citation>
    <scope>NUCLEOTIDE SEQUENCE [LARGE SCALE GENOMIC DNA]</scope>
    <source>
        <strain evidence="3 4">DSM 45779</strain>
    </source>
</reference>
<protein>
    <submittedName>
        <fullName evidence="3">Uncharacterized protein</fullName>
    </submittedName>
</protein>
<keyword evidence="2" id="KW-0472">Membrane</keyword>
<evidence type="ECO:0000256" key="1">
    <source>
        <dbReference type="SAM" id="MobiDB-lite"/>
    </source>
</evidence>
<accession>A0A4Q7UVP2</accession>
<comment type="caution">
    <text evidence="3">The sequence shown here is derived from an EMBL/GenBank/DDBJ whole genome shotgun (WGS) entry which is preliminary data.</text>
</comment>
<dbReference type="Proteomes" id="UP000291591">
    <property type="component" value="Unassembled WGS sequence"/>
</dbReference>
<evidence type="ECO:0000313" key="4">
    <source>
        <dbReference type="Proteomes" id="UP000291591"/>
    </source>
</evidence>
<organism evidence="3 4">
    <name type="scientific">Pseudonocardia sediminis</name>
    <dbReference type="NCBI Taxonomy" id="1397368"/>
    <lineage>
        <taxon>Bacteria</taxon>
        <taxon>Bacillati</taxon>
        <taxon>Actinomycetota</taxon>
        <taxon>Actinomycetes</taxon>
        <taxon>Pseudonocardiales</taxon>
        <taxon>Pseudonocardiaceae</taxon>
        <taxon>Pseudonocardia</taxon>
    </lineage>
</organism>
<keyword evidence="4" id="KW-1185">Reference proteome</keyword>